<feature type="region of interest" description="Disordered" evidence="1">
    <location>
        <begin position="158"/>
        <end position="177"/>
    </location>
</feature>
<dbReference type="InterPro" id="IPR036872">
    <property type="entry name" value="CH_dom_sf"/>
</dbReference>
<reference evidence="2" key="2">
    <citation type="submission" date="2011-02" db="EMBL/GenBank/DDBJ databases">
        <authorList>
            <person name="MacLean D."/>
        </authorList>
    </citation>
    <scope>NUCLEOTIDE SEQUENCE</scope>
</reference>
<dbReference type="SUPFAM" id="SSF47576">
    <property type="entry name" value="Calponin-homology domain, CH-domain"/>
    <property type="match status" value="1"/>
</dbReference>
<dbReference type="HOGENOM" id="CLU_070220_0_0_1"/>
<feature type="compositionally biased region" description="Basic and acidic residues" evidence="1">
    <location>
        <begin position="167"/>
        <end position="177"/>
    </location>
</feature>
<dbReference type="PANTHER" id="PTHR10623">
    <property type="entry name" value="MICROTUBULE-ASSOCIATED PROTEIN RP/EB FAMILY MEMBER"/>
    <property type="match status" value="1"/>
</dbReference>
<organism evidence="2">
    <name type="scientific">Albugo laibachii Nc14</name>
    <dbReference type="NCBI Taxonomy" id="890382"/>
    <lineage>
        <taxon>Eukaryota</taxon>
        <taxon>Sar</taxon>
        <taxon>Stramenopiles</taxon>
        <taxon>Oomycota</taxon>
        <taxon>Peronosporomycetes</taxon>
        <taxon>Albuginales</taxon>
        <taxon>Albuginaceae</taxon>
        <taxon>Albugo</taxon>
    </lineage>
</organism>
<dbReference type="AlphaFoldDB" id="F0W5T2"/>
<name>F0W5T2_9STRA</name>
<dbReference type="EMBL" id="FR824067">
    <property type="protein sequence ID" value="CCA16473.1"/>
    <property type="molecule type" value="Genomic_DNA"/>
</dbReference>
<dbReference type="Gene3D" id="1.10.418.10">
    <property type="entry name" value="Calponin-like domain"/>
    <property type="match status" value="1"/>
</dbReference>
<reference evidence="2" key="1">
    <citation type="journal article" date="2011" name="PLoS Biol.">
        <title>Gene gain and loss during evolution of obligate parasitism in the white rust pathogen of Arabidopsis thaliana.</title>
        <authorList>
            <person name="Kemen E."/>
            <person name="Gardiner A."/>
            <person name="Schultz-Larsen T."/>
            <person name="Kemen A.C."/>
            <person name="Balmuth A.L."/>
            <person name="Robert-Seilaniantz A."/>
            <person name="Bailey K."/>
            <person name="Holub E."/>
            <person name="Studholme D.J."/>
            <person name="Maclean D."/>
            <person name="Jones J.D."/>
        </authorList>
    </citation>
    <scope>NUCLEOTIDE SEQUENCE</scope>
</reference>
<protein>
    <submittedName>
        <fullName evidence="2">Uncharacterized protein AlNc14C22G2247</fullName>
    </submittedName>
</protein>
<dbReference type="GO" id="GO:0008017">
    <property type="term" value="F:microtubule binding"/>
    <property type="evidence" value="ECO:0007669"/>
    <property type="project" value="InterPro"/>
</dbReference>
<sequence>MMYLKIVTKLKAMSIRKLKARGIGRLELLMWLNRKIDSDYIKLEELADGVAYCKILNMLYPEHRILQKMRHNAQDLTSKEHNFREIERLFHSCDIRKDVPIQKLCAGVFQAHFEFLHWMHYHESVGHLQNKQENASESDLHPELTLRNDISADIPEAEQMSTMSQEDSIKASSESEEKDKLLRVSGFVENSYEATQNAHVIMKLVKQRIYTARENVNEPKEKVFKKTTNAAEIPRKKQSQRVEIYLADLISALGVELRDRAHDLSELEKVIGEHFTSSK</sequence>
<evidence type="ECO:0000256" key="1">
    <source>
        <dbReference type="SAM" id="MobiDB-lite"/>
    </source>
</evidence>
<evidence type="ECO:0000313" key="2">
    <source>
        <dbReference type="EMBL" id="CCA16473.1"/>
    </source>
</evidence>
<accession>F0W5T2</accession>
<proteinExistence type="predicted"/>
<dbReference type="InterPro" id="IPR027328">
    <property type="entry name" value="MAPRE"/>
</dbReference>
<gene>
    <name evidence="2" type="primary">AlNc14C22G2247</name>
    <name evidence="2" type="ORF">ALNC14_026160</name>
</gene>